<dbReference type="Proteomes" id="UP000324832">
    <property type="component" value="Unassembled WGS sequence"/>
</dbReference>
<dbReference type="InterPro" id="IPR036872">
    <property type="entry name" value="CH_dom_sf"/>
</dbReference>
<evidence type="ECO:0000256" key="8">
    <source>
        <dbReference type="ARBA" id="ARBA00022860"/>
    </source>
</evidence>
<dbReference type="PANTHER" id="PTHR22706:SF1">
    <property type="entry name" value="ASSEMBLY FACTOR FOR SPINDLE MICROTUBULES"/>
    <property type="match status" value="1"/>
</dbReference>
<dbReference type="InterPro" id="IPR027417">
    <property type="entry name" value="P-loop_NTPase"/>
</dbReference>
<sequence length="2216" mass="262509">MGDGDANSKSGKTFTNLRIRIVLQDIENTPEHIRKSRKEKPKPEISPDEPCPRLVLTPFTRPPQVFFENVIIGSTCEKSLEIFNPSKQIEQITLDKVPPGLRVHLPEEWLHLEPETCYCLTLSWTPVQPTALRETLRFTNANKRRYEVFIILKSVMTNGKNQPKSSKSSQGKIQKKTQKRSPVNISKKKVDVMFNTTKKQKTVEHVQLKENTPIETGVYVEHKNISPKCPFDSPNSFNCNFNTSEVFSVLHKTYDKPNTGTYNKYNFNTPTSPNIYNVLKESNKQNSDKSPSDIFDNITFTPLKSLKSTNRKIEQGPRILLSINSDTEFDDSLEKDSNKENESHSIIYGLSSQTTDIKWPTADNHPKLESYQETNALIVPNKKFPDTSSPKEMNSPNFSINTDVSRISDLSFYPQRFSTERKIIPRINIDSIDFDEINLRLCSDTYTKESPAPQEYNNLNENKHPLTKDRNAKMCKQALFRDQDFTNKNFMERNYYARPESVWQNELMDARSPRSITPPLQSIPEESVQFSNTHVFDVTDSFAINQTYNKHEKPVNKPNLWSKKAIINPKSFVTCNESIKSINRTYDTNKNVTQNATTFYVQNAYSLSLTVDPFLSTTYFYDEALIGKFERDFKRWLNYILTPADLESNVDQKIDVGKAWIENRNKEVPTAPTKEKVCSAYHNSKRLENVRKIARNLLKSPEISQVFTKLTAQIDKKLLAIRDDRNLHLDIGLQKMIMELLLSYNPLWLRIGLEAIYGIVLPLKSNSDVEGLTIFIIQRMFKNPFFKNKHSKSSAPNVLLPAYMDAIKKFTLKKFFMLIFFLDQAKQKKIIAHDPCLFCRNAECKESRQMLIKFTRELIAGVGDITKHLRPMGYVVTHKQSYLDEYKYGVNNLAADLRDGVRLAKVSEIILMKDGLLKQLRTPAVSRLQKIHNVEVALKALRAANFNIVGDISASDIADGHREKTLSLLWQLIHVFRAPLFENAANVIQIWWKKKYEIIAEKRRKEQEIIRTRNKAATTIQNCWRKLQYKRMYARRLYEVTCATITLQKYLRMWICRSRLRKLKQSVLKIEGWYDGVKRIREAIQILKLRRETRRENAAVVIQSQVRRWLCVKKYKMTKNKIIYIQALVRGTLVRKRFTRLRKFTVFVQRKYRNKLLMNKAMAQFQNIKRNIVLIQSYYRMFRQRKIYLSMKSSVSTIEEHYIALRKMRSDRENYLRLKEAVVKVQSMYKCKKFQKEYQRSRELIIKVQRRIRANQIMKTTRKHYEDIIKAVKTIQIYFKSYLVMKEVRSHYLKQRNAAVTIQNYFRSYIKTKQQRNKFLTLKNVALVFQNRYRSLLKMRQAKTDYLQYKSSVIKIQRLYRANIIMKQCKTKYEELKKAVIFVQNKYRAQKKMLAAKSDFELLKQSCILIQIRYRAYRTGKAIRQIYLNQKSAAVKIQRWYRNCKKGEQIRQNFEQTRKACITIQRLYRSHLLRKIQRNKFVELKTASITIQRYYRNYILSKTIRMEYIKMKMAAITIQKYYRSYIEMKHQRATYLKMRNAASSIQVYYRQYKKMMTIRKNYNELRRTVVFVQRRFRSNLAMMNARKEYLSLKNSVILIQRKYRALCLMRNQRQDYFRQRKSIVALQRRYRALRAMRYDILNYMKLKMAAVSIQRFYRAYKTGTKQKENYLKLKKSAIVIQERYRAKVLMRRERNSFVSKRSAAIVIQTRYRAHKLMIQQKTVFERIVKACLTIQRKYRALIKGIMERNRFIAIRAATLKIQAWYRSVKATRKSRCEYLSLRRAAIAVQRRVRAKRMIREQNRIHQQAVYTIINWYITVKQRRRYCEIRRKIITLQSFSRMAVVRKFYLKVQNAVVKIQKYYRSYVITKRERSNFVALKSAVVNLQANVRCFIEKRKYQRLKAAAIVIQAAYRLKKKRDLIIQRKRHRAAVCLQKNVRRYLAEKYYKQLRAKVIFIQMLWKGKLLTRLFHYDYLQKKAFVTKLQGRLRGYLVREKIKVHRENLLKMREEQRRNWAATKIQALVRGNIVRGTNNRKLSEIRSRLSDCQIDSTRKCLRERNQDALDVLRHESGIDAVIRAFKTLKLISELFPMTYNMNATALAHHVYLFMNRTNRSITSIEVLKPGAEVLLNLARYKTTGPKIYRILVSLKANADRLKRMESNTGKHKPNSSFTKSTQHSHNVLPALEPHFGIVQVNKPPYFEDAHHAINCLFQTYKL</sequence>
<keyword evidence="15" id="KW-1185">Reference proteome</keyword>
<dbReference type="Pfam" id="PF00612">
    <property type="entry name" value="IQ"/>
    <property type="match status" value="9"/>
</dbReference>
<dbReference type="InterPro" id="IPR000048">
    <property type="entry name" value="IQ_motif_EF-hand-BS"/>
</dbReference>
<dbReference type="PANTHER" id="PTHR22706">
    <property type="entry name" value="ASSEMBLY FACTOR FOR SPINDLE MICROTUBULES"/>
    <property type="match status" value="1"/>
</dbReference>
<evidence type="ECO:0000256" key="10">
    <source>
        <dbReference type="ARBA" id="ARBA00023242"/>
    </source>
</evidence>
<dbReference type="Gene3D" id="1.20.5.190">
    <property type="match status" value="11"/>
</dbReference>
<dbReference type="GO" id="GO:0051295">
    <property type="term" value="P:establishment of meiotic spindle localization"/>
    <property type="evidence" value="ECO:0007669"/>
    <property type="project" value="TreeGrafter"/>
</dbReference>
<evidence type="ECO:0000256" key="2">
    <source>
        <dbReference type="ARBA" id="ARBA00004496"/>
    </source>
</evidence>
<evidence type="ECO:0000256" key="9">
    <source>
        <dbReference type="ARBA" id="ARBA00023054"/>
    </source>
</evidence>
<dbReference type="GO" id="GO:0007051">
    <property type="term" value="P:spindle organization"/>
    <property type="evidence" value="ECO:0007669"/>
    <property type="project" value="TreeGrafter"/>
</dbReference>
<protein>
    <recommendedName>
        <fullName evidence="13">Calponin-homology (CH) domain-containing protein</fullName>
    </recommendedName>
</protein>
<dbReference type="GO" id="GO:0051301">
    <property type="term" value="P:cell division"/>
    <property type="evidence" value="ECO:0007669"/>
    <property type="project" value="UniProtKB-KW"/>
</dbReference>
<name>A0A5E4R220_9NEOP</name>
<reference evidence="14 15" key="1">
    <citation type="submission" date="2017-07" db="EMBL/GenBank/DDBJ databases">
        <authorList>
            <person name="Talla V."/>
            <person name="Backstrom N."/>
        </authorList>
    </citation>
    <scope>NUCLEOTIDE SEQUENCE [LARGE SCALE GENOMIC DNA]</scope>
</reference>
<feature type="region of interest" description="Disordered" evidence="12">
    <location>
        <begin position="2158"/>
        <end position="2177"/>
    </location>
</feature>
<dbReference type="CDD" id="cd21223">
    <property type="entry name" value="CH_ASPM_rpt1"/>
    <property type="match status" value="1"/>
</dbReference>
<feature type="domain" description="Calponin-homology (CH)" evidence="13">
    <location>
        <begin position="845"/>
        <end position="977"/>
    </location>
</feature>
<feature type="region of interest" description="Disordered" evidence="12">
    <location>
        <begin position="159"/>
        <end position="187"/>
    </location>
</feature>
<proteinExistence type="predicted"/>
<keyword evidence="3" id="KW-0963">Cytoplasm</keyword>
<evidence type="ECO:0000256" key="1">
    <source>
        <dbReference type="ARBA" id="ARBA00004123"/>
    </source>
</evidence>
<dbReference type="PROSITE" id="PS50096">
    <property type="entry name" value="IQ"/>
    <property type="match status" value="12"/>
</dbReference>
<evidence type="ECO:0000256" key="6">
    <source>
        <dbReference type="ARBA" id="ARBA00022737"/>
    </source>
</evidence>
<keyword evidence="11" id="KW-0131">Cell cycle</keyword>
<keyword evidence="6" id="KW-0677">Repeat</keyword>
<dbReference type="InterPro" id="IPR051185">
    <property type="entry name" value="ASPM"/>
</dbReference>
<dbReference type="Pfam" id="PF00307">
    <property type="entry name" value="CH"/>
    <property type="match status" value="1"/>
</dbReference>
<keyword evidence="7" id="KW-0498">Mitosis</keyword>
<evidence type="ECO:0000313" key="14">
    <source>
        <dbReference type="EMBL" id="VVD04541.1"/>
    </source>
</evidence>
<evidence type="ECO:0000256" key="12">
    <source>
        <dbReference type="SAM" id="MobiDB-lite"/>
    </source>
</evidence>
<keyword evidence="4" id="KW-0597">Phosphoprotein</keyword>
<feature type="region of interest" description="Disordered" evidence="12">
    <location>
        <begin position="30"/>
        <end position="53"/>
    </location>
</feature>
<dbReference type="GO" id="GO:0005634">
    <property type="term" value="C:nucleus"/>
    <property type="evidence" value="ECO:0007669"/>
    <property type="project" value="UniProtKB-SubCell"/>
</dbReference>
<dbReference type="SMART" id="SM00033">
    <property type="entry name" value="CH"/>
    <property type="match status" value="1"/>
</dbReference>
<comment type="subcellular location">
    <subcellularLocation>
        <location evidence="2">Cytoplasm</location>
    </subcellularLocation>
    <subcellularLocation>
        <location evidence="1">Nucleus</location>
    </subcellularLocation>
</comment>
<keyword evidence="9" id="KW-0175">Coiled coil</keyword>
<dbReference type="InterPro" id="IPR031549">
    <property type="entry name" value="ASH"/>
</dbReference>
<feature type="compositionally biased region" description="Polar residues" evidence="12">
    <location>
        <begin position="2168"/>
        <end position="2177"/>
    </location>
</feature>
<dbReference type="SUPFAM" id="SSF52540">
    <property type="entry name" value="P-loop containing nucleoside triphosphate hydrolases"/>
    <property type="match status" value="3"/>
</dbReference>
<keyword evidence="10" id="KW-0539">Nucleus</keyword>
<evidence type="ECO:0000256" key="4">
    <source>
        <dbReference type="ARBA" id="ARBA00022553"/>
    </source>
</evidence>
<feature type="compositionally biased region" description="Low complexity" evidence="12">
    <location>
        <begin position="160"/>
        <end position="172"/>
    </location>
</feature>
<evidence type="ECO:0000313" key="15">
    <source>
        <dbReference type="Proteomes" id="UP000324832"/>
    </source>
</evidence>
<evidence type="ECO:0000256" key="7">
    <source>
        <dbReference type="ARBA" id="ARBA00022776"/>
    </source>
</evidence>
<dbReference type="PROSITE" id="PS50021">
    <property type="entry name" value="CH"/>
    <property type="match status" value="1"/>
</dbReference>
<keyword evidence="5" id="KW-0132">Cell division</keyword>
<dbReference type="InterPro" id="IPR001715">
    <property type="entry name" value="CH_dom"/>
</dbReference>
<dbReference type="SMART" id="SM00015">
    <property type="entry name" value="IQ"/>
    <property type="match status" value="28"/>
</dbReference>
<dbReference type="GO" id="GO:0000922">
    <property type="term" value="C:spindle pole"/>
    <property type="evidence" value="ECO:0007669"/>
    <property type="project" value="TreeGrafter"/>
</dbReference>
<accession>A0A5E4R220</accession>
<organism evidence="14 15">
    <name type="scientific">Leptidea sinapis</name>
    <dbReference type="NCBI Taxonomy" id="189913"/>
    <lineage>
        <taxon>Eukaryota</taxon>
        <taxon>Metazoa</taxon>
        <taxon>Ecdysozoa</taxon>
        <taxon>Arthropoda</taxon>
        <taxon>Hexapoda</taxon>
        <taxon>Insecta</taxon>
        <taxon>Pterygota</taxon>
        <taxon>Neoptera</taxon>
        <taxon>Endopterygota</taxon>
        <taxon>Lepidoptera</taxon>
        <taxon>Glossata</taxon>
        <taxon>Ditrysia</taxon>
        <taxon>Papilionoidea</taxon>
        <taxon>Pieridae</taxon>
        <taxon>Dismorphiinae</taxon>
        <taxon>Leptidea</taxon>
    </lineage>
</organism>
<gene>
    <name evidence="14" type="ORF">LSINAPIS_LOCUS14275</name>
</gene>
<evidence type="ECO:0000256" key="5">
    <source>
        <dbReference type="ARBA" id="ARBA00022618"/>
    </source>
</evidence>
<dbReference type="Pfam" id="PF15780">
    <property type="entry name" value="ASH"/>
    <property type="match status" value="1"/>
</dbReference>
<evidence type="ECO:0000256" key="11">
    <source>
        <dbReference type="ARBA" id="ARBA00023306"/>
    </source>
</evidence>
<dbReference type="GO" id="GO:0005516">
    <property type="term" value="F:calmodulin binding"/>
    <property type="evidence" value="ECO:0007669"/>
    <property type="project" value="UniProtKB-KW"/>
</dbReference>
<dbReference type="EMBL" id="FZQP02006870">
    <property type="protein sequence ID" value="VVD04541.1"/>
    <property type="molecule type" value="Genomic_DNA"/>
</dbReference>
<evidence type="ECO:0000259" key="13">
    <source>
        <dbReference type="PROSITE" id="PS50021"/>
    </source>
</evidence>
<evidence type="ECO:0000256" key="3">
    <source>
        <dbReference type="ARBA" id="ARBA00022490"/>
    </source>
</evidence>
<dbReference type="GO" id="GO:0000278">
    <property type="term" value="P:mitotic cell cycle"/>
    <property type="evidence" value="ECO:0007669"/>
    <property type="project" value="TreeGrafter"/>
</dbReference>
<keyword evidence="8" id="KW-0112">Calmodulin-binding</keyword>
<dbReference type="Gene3D" id="1.10.418.10">
    <property type="entry name" value="Calponin-like domain"/>
    <property type="match status" value="1"/>
</dbReference>
<dbReference type="GO" id="GO:0005737">
    <property type="term" value="C:cytoplasm"/>
    <property type="evidence" value="ECO:0007669"/>
    <property type="project" value="UniProtKB-SubCell"/>
</dbReference>
<dbReference type="SUPFAM" id="SSF47576">
    <property type="entry name" value="Calponin-homology domain, CH-domain"/>
    <property type="match status" value="1"/>
</dbReference>